<keyword evidence="2" id="KW-1185">Reference proteome</keyword>
<accession>A0ABQ4BPJ0</accession>
<proteinExistence type="predicted"/>
<sequence length="105" mass="11226">MLPNGRAGVRVRLLPEAGDGEGELMSATMLTVARTDALFVSGLSTGSCPQRGEIDAAIRAMVRCYHGSRGCAGEVAACYGEDPEYAVRRIVWARRLVTAEFGGHR</sequence>
<organism evidence="1 2">
    <name type="scientific">Actinoplanes palleronii</name>
    <dbReference type="NCBI Taxonomy" id="113570"/>
    <lineage>
        <taxon>Bacteria</taxon>
        <taxon>Bacillati</taxon>
        <taxon>Actinomycetota</taxon>
        <taxon>Actinomycetes</taxon>
        <taxon>Micromonosporales</taxon>
        <taxon>Micromonosporaceae</taxon>
        <taxon>Actinoplanes</taxon>
    </lineage>
</organism>
<evidence type="ECO:0000313" key="1">
    <source>
        <dbReference type="EMBL" id="GIE72583.1"/>
    </source>
</evidence>
<dbReference type="EMBL" id="BOMS01000149">
    <property type="protein sequence ID" value="GIE72583.1"/>
    <property type="molecule type" value="Genomic_DNA"/>
</dbReference>
<protein>
    <submittedName>
        <fullName evidence="1">Uncharacterized protein</fullName>
    </submittedName>
</protein>
<reference evidence="1 2" key="1">
    <citation type="submission" date="2021-01" db="EMBL/GenBank/DDBJ databases">
        <title>Whole genome shotgun sequence of Actinoplanes palleronii NBRC 14916.</title>
        <authorList>
            <person name="Komaki H."/>
            <person name="Tamura T."/>
        </authorList>
    </citation>
    <scope>NUCLEOTIDE SEQUENCE [LARGE SCALE GENOMIC DNA]</scope>
    <source>
        <strain evidence="1 2">NBRC 14916</strain>
    </source>
</reference>
<gene>
    <name evidence="1" type="ORF">Apa02nite_086910</name>
</gene>
<evidence type="ECO:0000313" key="2">
    <source>
        <dbReference type="Proteomes" id="UP000624709"/>
    </source>
</evidence>
<name>A0ABQ4BPJ0_9ACTN</name>
<comment type="caution">
    <text evidence="1">The sequence shown here is derived from an EMBL/GenBank/DDBJ whole genome shotgun (WGS) entry which is preliminary data.</text>
</comment>
<dbReference type="Proteomes" id="UP000624709">
    <property type="component" value="Unassembled WGS sequence"/>
</dbReference>